<evidence type="ECO:0000256" key="5">
    <source>
        <dbReference type="ARBA" id="ARBA00023027"/>
    </source>
</evidence>
<dbReference type="GO" id="GO:0051903">
    <property type="term" value="F:S-(hydroxymethyl)glutathione dehydrogenase [NAD(P)+] activity"/>
    <property type="evidence" value="ECO:0007669"/>
    <property type="project" value="TreeGrafter"/>
</dbReference>
<dbReference type="STRING" id="49390.A0A068VI11"/>
<dbReference type="PANTHER" id="PTHR43880:SF10">
    <property type="entry name" value="ALCOHOL DEHYDROGENASE-LIKE 2"/>
    <property type="match status" value="1"/>
</dbReference>
<dbReference type="InterPro" id="IPR013154">
    <property type="entry name" value="ADH-like_N"/>
</dbReference>
<evidence type="ECO:0000313" key="7">
    <source>
        <dbReference type="EMBL" id="CDP20361.1"/>
    </source>
</evidence>
<comment type="cofactor">
    <cofactor evidence="1">
        <name>Zn(2+)</name>
        <dbReference type="ChEBI" id="CHEBI:29105"/>
    </cofactor>
</comment>
<dbReference type="GO" id="GO:0046294">
    <property type="term" value="P:formaldehyde catabolic process"/>
    <property type="evidence" value="ECO:0007669"/>
    <property type="project" value="TreeGrafter"/>
</dbReference>
<evidence type="ECO:0000256" key="3">
    <source>
        <dbReference type="ARBA" id="ARBA00022833"/>
    </source>
</evidence>
<evidence type="ECO:0000256" key="2">
    <source>
        <dbReference type="ARBA" id="ARBA00022723"/>
    </source>
</evidence>
<feature type="domain" description="Alcohol dehydrogenase-like N-terminal" evidence="6">
    <location>
        <begin position="95"/>
        <end position="223"/>
    </location>
</feature>
<dbReference type="Proteomes" id="UP000295252">
    <property type="component" value="Unassembled WGS sequence"/>
</dbReference>
<evidence type="ECO:0000313" key="8">
    <source>
        <dbReference type="Proteomes" id="UP000295252"/>
    </source>
</evidence>
<dbReference type="PhylomeDB" id="A0A068VI11"/>
<dbReference type="AlphaFoldDB" id="A0A068VI11"/>
<dbReference type="InParanoid" id="A0A068VI11"/>
<keyword evidence="2" id="KW-0479">Metal-binding</keyword>
<dbReference type="EMBL" id="HG740215">
    <property type="protein sequence ID" value="CDP20361.1"/>
    <property type="molecule type" value="Genomic_DNA"/>
</dbReference>
<evidence type="ECO:0000256" key="1">
    <source>
        <dbReference type="ARBA" id="ARBA00001947"/>
    </source>
</evidence>
<dbReference type="PANTHER" id="PTHR43880">
    <property type="entry name" value="ALCOHOL DEHYDROGENASE"/>
    <property type="match status" value="1"/>
</dbReference>
<dbReference type="PROSITE" id="PS00059">
    <property type="entry name" value="ADH_ZINC"/>
    <property type="match status" value="1"/>
</dbReference>
<dbReference type="InterPro" id="IPR002328">
    <property type="entry name" value="ADH_Zn_CS"/>
</dbReference>
<proteinExistence type="predicted"/>
<keyword evidence="4" id="KW-0560">Oxidoreductase</keyword>
<keyword evidence="5" id="KW-0520">NAD</keyword>
<dbReference type="Gramene" id="CDP20361">
    <property type="protein sequence ID" value="CDP20361"/>
    <property type="gene ID" value="GSCOC_T00007787001"/>
</dbReference>
<evidence type="ECO:0000256" key="4">
    <source>
        <dbReference type="ARBA" id="ARBA00023002"/>
    </source>
</evidence>
<accession>A0A068VI11</accession>
<evidence type="ECO:0000259" key="6">
    <source>
        <dbReference type="Pfam" id="PF08240"/>
    </source>
</evidence>
<keyword evidence="8" id="KW-1185">Reference proteome</keyword>
<reference evidence="8" key="1">
    <citation type="journal article" date="2014" name="Science">
        <title>The coffee genome provides insight into the convergent evolution of caffeine biosynthesis.</title>
        <authorList>
            <person name="Denoeud F."/>
            <person name="Carretero-Paulet L."/>
            <person name="Dereeper A."/>
            <person name="Droc G."/>
            <person name="Guyot R."/>
            <person name="Pietrella M."/>
            <person name="Zheng C."/>
            <person name="Alberti A."/>
            <person name="Anthony F."/>
            <person name="Aprea G."/>
            <person name="Aury J.M."/>
            <person name="Bento P."/>
            <person name="Bernard M."/>
            <person name="Bocs S."/>
            <person name="Campa C."/>
            <person name="Cenci A."/>
            <person name="Combes M.C."/>
            <person name="Crouzillat D."/>
            <person name="Da Silva C."/>
            <person name="Daddiego L."/>
            <person name="De Bellis F."/>
            <person name="Dussert S."/>
            <person name="Garsmeur O."/>
            <person name="Gayraud T."/>
            <person name="Guignon V."/>
            <person name="Jahn K."/>
            <person name="Jamilloux V."/>
            <person name="Joet T."/>
            <person name="Labadie K."/>
            <person name="Lan T."/>
            <person name="Leclercq J."/>
            <person name="Lepelley M."/>
            <person name="Leroy T."/>
            <person name="Li L.T."/>
            <person name="Librado P."/>
            <person name="Lopez L."/>
            <person name="Munoz A."/>
            <person name="Noel B."/>
            <person name="Pallavicini A."/>
            <person name="Perrotta G."/>
            <person name="Poncet V."/>
            <person name="Pot D."/>
            <person name="Priyono X."/>
            <person name="Rigoreau M."/>
            <person name="Rouard M."/>
            <person name="Rozas J."/>
            <person name="Tranchant-Dubreuil C."/>
            <person name="VanBuren R."/>
            <person name="Zhang Q."/>
            <person name="Andrade A.C."/>
            <person name="Argout X."/>
            <person name="Bertrand B."/>
            <person name="de Kochko A."/>
            <person name="Graziosi G."/>
            <person name="Henry R.J."/>
            <person name="Jayarama X."/>
            <person name="Ming R."/>
            <person name="Nagai C."/>
            <person name="Rounsley S."/>
            <person name="Sankoff D."/>
            <person name="Giuliano G."/>
            <person name="Albert V.A."/>
            <person name="Wincker P."/>
            <person name="Lashermes P."/>
        </authorList>
    </citation>
    <scope>NUCLEOTIDE SEQUENCE [LARGE SCALE GENOMIC DNA]</scope>
    <source>
        <strain evidence="8">cv. DH200-94</strain>
    </source>
</reference>
<dbReference type="InterPro" id="IPR011032">
    <property type="entry name" value="GroES-like_sf"/>
</dbReference>
<dbReference type="FunFam" id="3.90.180.10:FF:000067">
    <property type="entry name" value="alcohol dehydrogenase 1-like isoform X1"/>
    <property type="match status" value="1"/>
</dbReference>
<keyword evidence="3" id="KW-0862">Zinc</keyword>
<name>A0A068VI11_COFCA</name>
<dbReference type="GO" id="GO:0005829">
    <property type="term" value="C:cytosol"/>
    <property type="evidence" value="ECO:0007669"/>
    <property type="project" value="TreeGrafter"/>
</dbReference>
<sequence length="257" mass="28590">MKTTSSSVFVKLFSFLKSSLLFRSDISSSPANKSFQSNQKPPATSHQQTNPSFFAGGISNSDKDPISESAFSFVLVCSYLIRKMCNYFDFAPPKARELRVRVLCSALCFSDIHFWRLKEPHGYYPRIFGHETVGVVESVGEGIEDVKVGDTVIPSFLAYCGECPDCTSIKSNQCSKLRFELSPYIRDGTSRFSDTKGETIYHFRYTSGFSEYTVVDITHVTKVDPALPASRACLLGCGVSTGNAHSLRFFLAQFDSF</sequence>
<dbReference type="SUPFAM" id="SSF50129">
    <property type="entry name" value="GroES-like"/>
    <property type="match status" value="1"/>
</dbReference>
<organism evidence="7 8">
    <name type="scientific">Coffea canephora</name>
    <name type="common">Robusta coffee</name>
    <dbReference type="NCBI Taxonomy" id="49390"/>
    <lineage>
        <taxon>Eukaryota</taxon>
        <taxon>Viridiplantae</taxon>
        <taxon>Streptophyta</taxon>
        <taxon>Embryophyta</taxon>
        <taxon>Tracheophyta</taxon>
        <taxon>Spermatophyta</taxon>
        <taxon>Magnoliopsida</taxon>
        <taxon>eudicotyledons</taxon>
        <taxon>Gunneridae</taxon>
        <taxon>Pentapetalae</taxon>
        <taxon>asterids</taxon>
        <taxon>lamiids</taxon>
        <taxon>Gentianales</taxon>
        <taxon>Rubiaceae</taxon>
        <taxon>Ixoroideae</taxon>
        <taxon>Gardenieae complex</taxon>
        <taxon>Bertiereae - Coffeeae clade</taxon>
        <taxon>Coffeeae</taxon>
        <taxon>Coffea</taxon>
    </lineage>
</organism>
<dbReference type="Pfam" id="PF08240">
    <property type="entry name" value="ADH_N"/>
    <property type="match status" value="1"/>
</dbReference>
<protein>
    <submittedName>
        <fullName evidence="7">DH200=94 genomic scaffold, scaffold_1131</fullName>
    </submittedName>
</protein>
<dbReference type="Gene3D" id="3.90.180.10">
    <property type="entry name" value="Medium-chain alcohol dehydrogenases, catalytic domain"/>
    <property type="match status" value="1"/>
</dbReference>
<gene>
    <name evidence="7" type="ORF">GSCOC_T00007787001</name>
</gene>
<dbReference type="GO" id="GO:0008270">
    <property type="term" value="F:zinc ion binding"/>
    <property type="evidence" value="ECO:0007669"/>
    <property type="project" value="InterPro"/>
</dbReference>